<keyword evidence="1" id="KW-0812">Transmembrane</keyword>
<reference evidence="2" key="1">
    <citation type="submission" date="2015-12" db="EMBL/GenBank/DDBJ databases">
        <title>Gene expression during late stages of embryo sac development: a critical building block for successful pollen-pistil interactions.</title>
        <authorList>
            <person name="Liu Y."/>
            <person name="Joly V."/>
            <person name="Sabar M."/>
            <person name="Matton D.P."/>
        </authorList>
    </citation>
    <scope>NUCLEOTIDE SEQUENCE</scope>
</reference>
<evidence type="ECO:0000313" key="2">
    <source>
        <dbReference type="EMBL" id="JAP21614.1"/>
    </source>
</evidence>
<dbReference type="AlphaFoldDB" id="A0A0V0HMJ6"/>
<feature type="transmembrane region" description="Helical" evidence="1">
    <location>
        <begin position="27"/>
        <end position="44"/>
    </location>
</feature>
<accession>A0A0V0HMJ6</accession>
<protein>
    <submittedName>
        <fullName evidence="2">Putative ovule protein</fullName>
    </submittedName>
</protein>
<keyword evidence="1" id="KW-1133">Transmembrane helix</keyword>
<keyword evidence="1" id="KW-0472">Membrane</keyword>
<name>A0A0V0HMJ6_SOLCH</name>
<organism evidence="2">
    <name type="scientific">Solanum chacoense</name>
    <name type="common">Chaco potato</name>
    <dbReference type="NCBI Taxonomy" id="4108"/>
    <lineage>
        <taxon>Eukaryota</taxon>
        <taxon>Viridiplantae</taxon>
        <taxon>Streptophyta</taxon>
        <taxon>Embryophyta</taxon>
        <taxon>Tracheophyta</taxon>
        <taxon>Spermatophyta</taxon>
        <taxon>Magnoliopsida</taxon>
        <taxon>eudicotyledons</taxon>
        <taxon>Gunneridae</taxon>
        <taxon>Pentapetalae</taxon>
        <taxon>asterids</taxon>
        <taxon>lamiids</taxon>
        <taxon>Solanales</taxon>
        <taxon>Solanaceae</taxon>
        <taxon>Solanoideae</taxon>
        <taxon>Solaneae</taxon>
        <taxon>Solanum</taxon>
    </lineage>
</organism>
<sequence length="107" mass="12839">MMCNSLFNYSYMPFYLGFLRPSKTTRLILILNHVFSLILLLLQFSFTQNFFFLFVGICFIISLVFIGNNFFISKKYGYDMCTLYLYPSSNFTFENYIYFCLMILLFL</sequence>
<dbReference type="EMBL" id="GEDG01017501">
    <property type="protein sequence ID" value="JAP21614.1"/>
    <property type="molecule type" value="Transcribed_RNA"/>
</dbReference>
<proteinExistence type="predicted"/>
<feature type="transmembrane region" description="Helical" evidence="1">
    <location>
        <begin position="50"/>
        <end position="71"/>
    </location>
</feature>
<feature type="transmembrane region" description="Helical" evidence="1">
    <location>
        <begin position="83"/>
        <end position="106"/>
    </location>
</feature>
<evidence type="ECO:0000256" key="1">
    <source>
        <dbReference type="SAM" id="Phobius"/>
    </source>
</evidence>